<dbReference type="PANTHER" id="PTHR48077">
    <property type="entry name" value="TRYPTOPHAN SYNTHASE-RELATED"/>
    <property type="match status" value="1"/>
</dbReference>
<keyword evidence="12" id="KW-1185">Reference proteome</keyword>
<dbReference type="FunFam" id="3.40.50.1100:FF:000004">
    <property type="entry name" value="Tryptophan synthase beta chain"/>
    <property type="match status" value="1"/>
</dbReference>
<sequence length="169" mass="18726">MVREFQTVIGKETRKQAMEKWGGRTNVLVARVGSGSNALGLFHEFIRDENVRFIGVEAAGNGIDTGKHSATLAKGQVGVYHGTMSYLLQDDEGQIIGPHLVGAWLEYQRVSPELSFLKDIGRAEFYTITDEEALEAYKRLCRLEDISGIGGCSCFSISQKTMANISNWY</sequence>
<keyword evidence="4" id="KW-0028">Amino-acid biosynthesis</keyword>
<dbReference type="Pfam" id="PF00291">
    <property type="entry name" value="PALP"/>
    <property type="match status" value="1"/>
</dbReference>
<evidence type="ECO:0000256" key="9">
    <source>
        <dbReference type="ARBA" id="ARBA00049047"/>
    </source>
</evidence>
<dbReference type="AlphaFoldDB" id="A0ABD1R9T7"/>
<dbReference type="InterPro" id="IPR001926">
    <property type="entry name" value="TrpB-like_PALP"/>
</dbReference>
<reference evidence="12" key="1">
    <citation type="submission" date="2024-07" db="EMBL/GenBank/DDBJ databases">
        <title>Two chromosome-level genome assemblies of Korean endemic species Abeliophyllum distichum and Forsythia ovata (Oleaceae).</title>
        <authorList>
            <person name="Jang H."/>
        </authorList>
    </citation>
    <scope>NUCLEOTIDE SEQUENCE [LARGE SCALE GENOMIC DNA]</scope>
</reference>
<accession>A0ABD1R9T7</accession>
<keyword evidence="5" id="KW-0822">Tryptophan biosynthesis</keyword>
<dbReference type="Proteomes" id="UP001604277">
    <property type="component" value="Unassembled WGS sequence"/>
</dbReference>
<comment type="pathway">
    <text evidence="2">Amino-acid biosynthesis; L-tryptophan biosynthesis; L-tryptophan from chorismate: step 5/5.</text>
</comment>
<evidence type="ECO:0000256" key="4">
    <source>
        <dbReference type="ARBA" id="ARBA00022605"/>
    </source>
</evidence>
<gene>
    <name evidence="11" type="ORF">Fot_45413</name>
</gene>
<comment type="catalytic activity">
    <reaction evidence="9">
        <text>(1S,2R)-1-C-(indol-3-yl)glycerol 3-phosphate + L-serine = D-glyceraldehyde 3-phosphate + L-tryptophan + H2O</text>
        <dbReference type="Rhea" id="RHEA:10532"/>
        <dbReference type="ChEBI" id="CHEBI:15377"/>
        <dbReference type="ChEBI" id="CHEBI:33384"/>
        <dbReference type="ChEBI" id="CHEBI:57912"/>
        <dbReference type="ChEBI" id="CHEBI:58866"/>
        <dbReference type="ChEBI" id="CHEBI:59776"/>
        <dbReference type="EC" id="4.2.1.20"/>
    </reaction>
</comment>
<keyword evidence="8" id="KW-0456">Lyase</keyword>
<feature type="domain" description="Tryptophan synthase beta chain-like PALP" evidence="10">
    <location>
        <begin position="6"/>
        <end position="146"/>
    </location>
</feature>
<name>A0ABD1R9T7_9LAMI</name>
<evidence type="ECO:0000256" key="2">
    <source>
        <dbReference type="ARBA" id="ARBA00004733"/>
    </source>
</evidence>
<comment type="cofactor">
    <cofactor evidence="1">
        <name>pyridoxal 5'-phosphate</name>
        <dbReference type="ChEBI" id="CHEBI:597326"/>
    </cofactor>
</comment>
<keyword evidence="6" id="KW-0663">Pyridoxal phosphate</keyword>
<dbReference type="GO" id="GO:0004834">
    <property type="term" value="F:tryptophan synthase activity"/>
    <property type="evidence" value="ECO:0007669"/>
    <property type="project" value="UniProtKB-EC"/>
</dbReference>
<evidence type="ECO:0000256" key="1">
    <source>
        <dbReference type="ARBA" id="ARBA00001933"/>
    </source>
</evidence>
<dbReference type="EC" id="4.2.1.20" evidence="3"/>
<dbReference type="EMBL" id="JBFOLJ010000013">
    <property type="protein sequence ID" value="KAL2483969.1"/>
    <property type="molecule type" value="Genomic_DNA"/>
</dbReference>
<evidence type="ECO:0000259" key="10">
    <source>
        <dbReference type="Pfam" id="PF00291"/>
    </source>
</evidence>
<protein>
    <recommendedName>
        <fullName evidence="3">tryptophan synthase</fullName>
        <ecNumber evidence="3">4.2.1.20</ecNumber>
    </recommendedName>
</protein>
<keyword evidence="7" id="KW-0057">Aromatic amino acid biosynthesis</keyword>
<dbReference type="PANTHER" id="PTHR48077:SF4">
    <property type="entry name" value="TRYPTOPHAN SYNTHASE"/>
    <property type="match status" value="1"/>
</dbReference>
<dbReference type="InterPro" id="IPR023026">
    <property type="entry name" value="Trp_synth_beta/beta-like"/>
</dbReference>
<dbReference type="SUPFAM" id="SSF53686">
    <property type="entry name" value="Tryptophan synthase beta subunit-like PLP-dependent enzymes"/>
    <property type="match status" value="1"/>
</dbReference>
<dbReference type="Gene3D" id="3.40.50.1100">
    <property type="match status" value="1"/>
</dbReference>
<proteinExistence type="predicted"/>
<dbReference type="InterPro" id="IPR036052">
    <property type="entry name" value="TrpB-like_PALP_sf"/>
</dbReference>
<comment type="caution">
    <text evidence="11">The sequence shown here is derived from an EMBL/GenBank/DDBJ whole genome shotgun (WGS) entry which is preliminary data.</text>
</comment>
<evidence type="ECO:0000313" key="12">
    <source>
        <dbReference type="Proteomes" id="UP001604277"/>
    </source>
</evidence>
<evidence type="ECO:0000313" key="11">
    <source>
        <dbReference type="EMBL" id="KAL2483969.1"/>
    </source>
</evidence>
<evidence type="ECO:0000256" key="3">
    <source>
        <dbReference type="ARBA" id="ARBA00012043"/>
    </source>
</evidence>
<evidence type="ECO:0000256" key="7">
    <source>
        <dbReference type="ARBA" id="ARBA00023141"/>
    </source>
</evidence>
<evidence type="ECO:0000256" key="5">
    <source>
        <dbReference type="ARBA" id="ARBA00022822"/>
    </source>
</evidence>
<evidence type="ECO:0000256" key="6">
    <source>
        <dbReference type="ARBA" id="ARBA00022898"/>
    </source>
</evidence>
<organism evidence="11 12">
    <name type="scientific">Forsythia ovata</name>
    <dbReference type="NCBI Taxonomy" id="205694"/>
    <lineage>
        <taxon>Eukaryota</taxon>
        <taxon>Viridiplantae</taxon>
        <taxon>Streptophyta</taxon>
        <taxon>Embryophyta</taxon>
        <taxon>Tracheophyta</taxon>
        <taxon>Spermatophyta</taxon>
        <taxon>Magnoliopsida</taxon>
        <taxon>eudicotyledons</taxon>
        <taxon>Gunneridae</taxon>
        <taxon>Pentapetalae</taxon>
        <taxon>asterids</taxon>
        <taxon>lamiids</taxon>
        <taxon>Lamiales</taxon>
        <taxon>Oleaceae</taxon>
        <taxon>Forsythieae</taxon>
        <taxon>Forsythia</taxon>
    </lineage>
</organism>
<evidence type="ECO:0000256" key="8">
    <source>
        <dbReference type="ARBA" id="ARBA00023239"/>
    </source>
</evidence>